<accession>A0A7W3JE61</accession>
<reference evidence="1 2" key="1">
    <citation type="submission" date="2020-07" db="EMBL/GenBank/DDBJ databases">
        <title>Sequencing the genomes of 1000 actinobacteria strains.</title>
        <authorList>
            <person name="Klenk H.-P."/>
        </authorList>
    </citation>
    <scope>NUCLEOTIDE SEQUENCE [LARGE SCALE GENOMIC DNA]</scope>
    <source>
        <strain evidence="1 2">DSM 44121</strain>
    </source>
</reference>
<gene>
    <name evidence="1" type="ORF">FHX71_005200</name>
</gene>
<organism evidence="1 2">
    <name type="scientific">Promicromonospora sukumoe</name>
    <dbReference type="NCBI Taxonomy" id="88382"/>
    <lineage>
        <taxon>Bacteria</taxon>
        <taxon>Bacillati</taxon>
        <taxon>Actinomycetota</taxon>
        <taxon>Actinomycetes</taxon>
        <taxon>Micrococcales</taxon>
        <taxon>Promicromonosporaceae</taxon>
        <taxon>Promicromonospora</taxon>
    </lineage>
</organism>
<keyword evidence="2" id="KW-1185">Reference proteome</keyword>
<dbReference type="EMBL" id="JACGWV010000003">
    <property type="protein sequence ID" value="MBA8811193.1"/>
    <property type="molecule type" value="Genomic_DNA"/>
</dbReference>
<evidence type="ECO:0000313" key="2">
    <source>
        <dbReference type="Proteomes" id="UP000540568"/>
    </source>
</evidence>
<evidence type="ECO:0000313" key="1">
    <source>
        <dbReference type="EMBL" id="MBA8811193.1"/>
    </source>
</evidence>
<comment type="caution">
    <text evidence="1">The sequence shown here is derived from an EMBL/GenBank/DDBJ whole genome shotgun (WGS) entry which is preliminary data.</text>
</comment>
<dbReference type="Proteomes" id="UP000540568">
    <property type="component" value="Unassembled WGS sequence"/>
</dbReference>
<sequence>MTLCAPNAPMYRLMPMFARGVTMDHPRTAKSDPARGDTPG</sequence>
<protein>
    <submittedName>
        <fullName evidence="1">Uncharacterized protein</fullName>
    </submittedName>
</protein>
<name>A0A7W3JE61_9MICO</name>
<proteinExistence type="predicted"/>
<dbReference type="AlphaFoldDB" id="A0A7W3JE61"/>